<name>A0A0A9C6D0_ARUDO</name>
<dbReference type="PANTHER" id="PTHR33326:SF14">
    <property type="entry name" value="EXPRESSED PROTEIN"/>
    <property type="match status" value="1"/>
</dbReference>
<dbReference type="EMBL" id="GBRH01227877">
    <property type="protein sequence ID" value="JAD70018.1"/>
    <property type="molecule type" value="Transcribed_RNA"/>
</dbReference>
<feature type="domain" description="DUF3615" evidence="1">
    <location>
        <begin position="268"/>
        <end position="364"/>
    </location>
</feature>
<dbReference type="InterPro" id="IPR022059">
    <property type="entry name" value="DUF3615"/>
</dbReference>
<dbReference type="AlphaFoldDB" id="A0A0A9C6D0"/>
<reference evidence="2" key="1">
    <citation type="submission" date="2014-09" db="EMBL/GenBank/DDBJ databases">
        <authorList>
            <person name="Magalhaes I.L.F."/>
            <person name="Oliveira U."/>
            <person name="Santos F.R."/>
            <person name="Vidigal T.H.D.A."/>
            <person name="Brescovit A.D."/>
            <person name="Santos A.J."/>
        </authorList>
    </citation>
    <scope>NUCLEOTIDE SEQUENCE</scope>
    <source>
        <tissue evidence="2">Shoot tissue taken approximately 20 cm above the soil surface</tissue>
    </source>
</reference>
<sequence length="386" mass="44178">MENPRGRLRRWPQWRSPSNPPRFWVYDITVDKGGVFHPRPNCPGGPFRTFAAAAAAIRRKHFLGPPGVVRIRVYGETIFYKGLPDPPWPQPYYFTIANGMFYVHPHGLGGPFKSLSDAIAAIELYCRQPPRIPPLPNGYYFTLKDGLFHIHPDGVGSPCAKLADALNAIQIHRDSLKPPPFDYWKDNREKVKRMQKILSELDPADFKISQKPALRKYPTEDKDANVDDLEPEICDPVLLEALEYLERVEAEREAVMNGMRWMQNEVVEAFIKSYVSSIKTKGLKYEFHKLDYQCLIFDGPKAYHHYNFTMNIKRSSKKRWAHESFFAEVKSTEDGKHYFCCQLQRNDNGHCFGCCNVGIKLMHPANGGYEEGTVDSGFPFDTDGGV</sequence>
<organism evidence="2">
    <name type="scientific">Arundo donax</name>
    <name type="common">Giant reed</name>
    <name type="synonym">Donax arundinaceus</name>
    <dbReference type="NCBI Taxonomy" id="35708"/>
    <lineage>
        <taxon>Eukaryota</taxon>
        <taxon>Viridiplantae</taxon>
        <taxon>Streptophyta</taxon>
        <taxon>Embryophyta</taxon>
        <taxon>Tracheophyta</taxon>
        <taxon>Spermatophyta</taxon>
        <taxon>Magnoliopsida</taxon>
        <taxon>Liliopsida</taxon>
        <taxon>Poales</taxon>
        <taxon>Poaceae</taxon>
        <taxon>PACMAD clade</taxon>
        <taxon>Arundinoideae</taxon>
        <taxon>Arundineae</taxon>
        <taxon>Arundo</taxon>
    </lineage>
</organism>
<evidence type="ECO:0000259" key="1">
    <source>
        <dbReference type="Pfam" id="PF12274"/>
    </source>
</evidence>
<dbReference type="PANTHER" id="PTHR33326">
    <property type="entry name" value="OS05G0543800 PROTEIN"/>
    <property type="match status" value="1"/>
</dbReference>
<accession>A0A0A9C6D0</accession>
<protein>
    <recommendedName>
        <fullName evidence="1">DUF3615 domain-containing protein</fullName>
    </recommendedName>
</protein>
<reference evidence="2" key="2">
    <citation type="journal article" date="2015" name="Data Brief">
        <title>Shoot transcriptome of the giant reed, Arundo donax.</title>
        <authorList>
            <person name="Barrero R.A."/>
            <person name="Guerrero F.D."/>
            <person name="Moolhuijzen P."/>
            <person name="Goolsby J.A."/>
            <person name="Tidwell J."/>
            <person name="Bellgard S.E."/>
            <person name="Bellgard M.I."/>
        </authorList>
    </citation>
    <scope>NUCLEOTIDE SEQUENCE</scope>
    <source>
        <tissue evidence="2">Shoot tissue taken approximately 20 cm above the soil surface</tissue>
    </source>
</reference>
<proteinExistence type="predicted"/>
<dbReference type="Pfam" id="PF12274">
    <property type="entry name" value="DUF3615"/>
    <property type="match status" value="1"/>
</dbReference>
<evidence type="ECO:0000313" key="2">
    <source>
        <dbReference type="EMBL" id="JAD70018.1"/>
    </source>
</evidence>